<dbReference type="InterPro" id="IPR025052">
    <property type="entry name" value="DUF3967"/>
</dbReference>
<proteinExistence type="predicted"/>
<keyword evidence="4" id="KW-1185">Reference proteome</keyword>
<dbReference type="EMBL" id="CP129015">
    <property type="protein sequence ID" value="WLR44499.1"/>
    <property type="molecule type" value="Genomic_DNA"/>
</dbReference>
<geneLocation type="plasmid" evidence="3 4">
    <name>unnamed2</name>
</geneLocation>
<feature type="coiled-coil region" evidence="1">
    <location>
        <begin position="97"/>
        <end position="158"/>
    </location>
</feature>
<keyword evidence="1" id="KW-0175">Coiled coil</keyword>
<reference evidence="3 4" key="1">
    <citation type="submission" date="2023-06" db="EMBL/GenBank/DDBJ databases">
        <title>Five Gram-positive bacteria isolated from mangrove sediments in Shenzhen, Guangdong, China.</title>
        <authorList>
            <person name="Yu S."/>
            <person name="Zheng W."/>
            <person name="Huang Y."/>
        </authorList>
    </citation>
    <scope>NUCLEOTIDE SEQUENCE [LARGE SCALE GENOMIC DNA]</scope>
    <source>
        <strain evidence="3 4">SaN35-3</strain>
        <plasmid evidence="3 4">unnamed2</plasmid>
    </source>
</reference>
<evidence type="ECO:0000256" key="1">
    <source>
        <dbReference type="SAM" id="Coils"/>
    </source>
</evidence>
<evidence type="ECO:0000313" key="3">
    <source>
        <dbReference type="EMBL" id="WLR44499.1"/>
    </source>
</evidence>
<evidence type="ECO:0000259" key="2">
    <source>
        <dbReference type="Pfam" id="PF13152"/>
    </source>
</evidence>
<evidence type="ECO:0000313" key="4">
    <source>
        <dbReference type="Proteomes" id="UP001197974"/>
    </source>
</evidence>
<accession>A0ABY9JYM2</accession>
<protein>
    <submittedName>
        <fullName evidence="3">DUF3967 domain-containing protein</fullName>
    </submittedName>
</protein>
<gene>
    <name evidence="3" type="ORF">LC087_19220</name>
</gene>
<dbReference type="Pfam" id="PF13152">
    <property type="entry name" value="DUF3967"/>
    <property type="match status" value="1"/>
</dbReference>
<organism evidence="3 4">
    <name type="scientific">Bacillus carboniphilus</name>
    <dbReference type="NCBI Taxonomy" id="86663"/>
    <lineage>
        <taxon>Bacteria</taxon>
        <taxon>Bacillati</taxon>
        <taxon>Bacillota</taxon>
        <taxon>Bacilli</taxon>
        <taxon>Bacillales</taxon>
        <taxon>Bacillaceae</taxon>
        <taxon>Bacillus</taxon>
    </lineage>
</organism>
<name>A0ABY9JYM2_9BACI</name>
<feature type="domain" description="DUF3967" evidence="2">
    <location>
        <begin position="139"/>
        <end position="167"/>
    </location>
</feature>
<dbReference type="RefSeq" id="WP_226540788.1">
    <property type="nucleotide sequence ID" value="NZ_CP129015.1"/>
</dbReference>
<keyword evidence="3" id="KW-0614">Plasmid</keyword>
<dbReference type="Proteomes" id="UP001197974">
    <property type="component" value="Plasmid unnamed2"/>
</dbReference>
<dbReference type="Gene3D" id="1.10.1660.10">
    <property type="match status" value="1"/>
</dbReference>
<sequence>MTEERNIYVSSDVSALLKIKESTLRKYCIMLEKVGYEFHKNELGHRGFFNNDVVTLRKLISLKNHPDMTLERACDAVMVWIKEEKVTEHDISETVVQDQHDERYNKLLEEFQQFKDQQFEFNKQLISKLEKQNEYINNRLEERDRKLMQEIRENLETRKMIAAAEEPKKGFWGKLFGR</sequence>